<dbReference type="InterPro" id="IPR036583">
    <property type="entry name" value="23S_rRNA_IVS_sf"/>
</dbReference>
<comment type="caution">
    <text evidence="1">The sequence shown here is derived from an EMBL/GenBank/DDBJ whole genome shotgun (WGS) entry which is preliminary data.</text>
</comment>
<sequence length="121" mass="14452">MKSHTDLEIYNMAYDYALEVHKMSMDLPKYELYEQGSQIRRSSKSIKDNIAEGFGRRRYKKEFIRFLIFAHASCDETISQLQMISDIHFSDDPLTELLDKYDKLGRKINHFIQYVETSWKT</sequence>
<dbReference type="RefSeq" id="WP_165270226.1">
    <property type="nucleotide sequence ID" value="NZ_JAALLS010000020.1"/>
</dbReference>
<dbReference type="EMBL" id="JAALLS010000020">
    <property type="protein sequence ID" value="NGP89456.1"/>
    <property type="molecule type" value="Genomic_DNA"/>
</dbReference>
<dbReference type="Proteomes" id="UP000479132">
    <property type="component" value="Unassembled WGS sequence"/>
</dbReference>
<protein>
    <submittedName>
        <fullName evidence="1">Four helix bundle protein</fullName>
    </submittedName>
</protein>
<accession>A0A6M1T1V5</accession>
<dbReference type="PANTHER" id="PTHR38471:SF2">
    <property type="entry name" value="FOUR HELIX BUNDLE PROTEIN"/>
    <property type="match status" value="1"/>
</dbReference>
<dbReference type="InterPro" id="IPR012657">
    <property type="entry name" value="23S_rRNA-intervening_sequence"/>
</dbReference>
<dbReference type="AlphaFoldDB" id="A0A6M1T1V5"/>
<dbReference type="NCBIfam" id="TIGR02436">
    <property type="entry name" value="four helix bundle protein"/>
    <property type="match status" value="1"/>
</dbReference>
<reference evidence="1 2" key="1">
    <citation type="submission" date="2020-02" db="EMBL/GenBank/DDBJ databases">
        <title>Aliifodinibius halophilus 2W32, complete genome.</title>
        <authorList>
            <person name="Li Y."/>
            <person name="Wu S."/>
        </authorList>
    </citation>
    <scope>NUCLEOTIDE SEQUENCE [LARGE SCALE GENOMIC DNA]</scope>
    <source>
        <strain evidence="1 2">2W32</strain>
    </source>
</reference>
<dbReference type="Pfam" id="PF05635">
    <property type="entry name" value="23S_rRNA_IVP"/>
    <property type="match status" value="1"/>
</dbReference>
<proteinExistence type="predicted"/>
<dbReference type="Gene3D" id="1.20.1440.60">
    <property type="entry name" value="23S rRNA-intervening sequence"/>
    <property type="match status" value="1"/>
</dbReference>
<evidence type="ECO:0000313" key="1">
    <source>
        <dbReference type="EMBL" id="NGP89456.1"/>
    </source>
</evidence>
<evidence type="ECO:0000313" key="2">
    <source>
        <dbReference type="Proteomes" id="UP000479132"/>
    </source>
</evidence>
<keyword evidence="2" id="KW-1185">Reference proteome</keyword>
<dbReference type="PANTHER" id="PTHR38471">
    <property type="entry name" value="FOUR HELIX BUNDLE PROTEIN"/>
    <property type="match status" value="1"/>
</dbReference>
<dbReference type="CDD" id="cd16377">
    <property type="entry name" value="23S_rRNA_IVP_like"/>
    <property type="match status" value="1"/>
</dbReference>
<dbReference type="SUPFAM" id="SSF158446">
    <property type="entry name" value="IVS-encoded protein-like"/>
    <property type="match status" value="1"/>
</dbReference>
<organism evidence="1 2">
    <name type="scientific">Fodinibius halophilus</name>
    <dbReference type="NCBI Taxonomy" id="1736908"/>
    <lineage>
        <taxon>Bacteria</taxon>
        <taxon>Pseudomonadati</taxon>
        <taxon>Balneolota</taxon>
        <taxon>Balneolia</taxon>
        <taxon>Balneolales</taxon>
        <taxon>Balneolaceae</taxon>
        <taxon>Fodinibius</taxon>
    </lineage>
</organism>
<gene>
    <name evidence="1" type="ORF">G3569_13945</name>
</gene>
<name>A0A6M1T1V5_9BACT</name>